<accession>H1EYI8</accession>
<dbReference type="GO" id="GO:1990904">
    <property type="term" value="C:ribonucleoprotein complex"/>
    <property type="evidence" value="ECO:0007669"/>
    <property type="project" value="UniProtKB-KW"/>
</dbReference>
<gene>
    <name evidence="4" type="primary">rplP</name>
    <name evidence="4" type="ORF">BD31_I1720</name>
</gene>
<evidence type="ECO:0000313" key="4">
    <source>
        <dbReference type="EMBL" id="EIJ65570.1"/>
    </source>
</evidence>
<evidence type="ECO:0000313" key="5">
    <source>
        <dbReference type="Proteomes" id="UP000003423"/>
    </source>
</evidence>
<dbReference type="Gene3D" id="3.90.1170.10">
    <property type="entry name" value="Ribosomal protein L10e/L16"/>
    <property type="match status" value="1"/>
</dbReference>
<evidence type="ECO:0000256" key="2">
    <source>
        <dbReference type="ARBA" id="ARBA00022980"/>
    </source>
</evidence>
<reference evidence="4 5" key="1">
    <citation type="journal article" date="2012" name="J. Bacteriol.">
        <title>Genome sequence of "Candidatus Nitrosopumilus salaria" BD31, an ammonia-oxidizing archaeon from the San Francisco Bay estuary.</title>
        <authorList>
            <person name="Mosier A.C."/>
            <person name="Allen E.E."/>
            <person name="Kim M."/>
            <person name="Ferriera S."/>
            <person name="Francis C.A."/>
        </authorList>
    </citation>
    <scope>NUCLEOTIDE SEQUENCE [LARGE SCALE GENOMIC DNA]</scope>
    <source>
        <strain evidence="4 5">BD31</strain>
    </source>
</reference>
<evidence type="ECO:0000256" key="1">
    <source>
        <dbReference type="ARBA" id="ARBA00008931"/>
    </source>
</evidence>
<dbReference type="GO" id="GO:0005840">
    <property type="term" value="C:ribosome"/>
    <property type="evidence" value="ECO:0007669"/>
    <property type="project" value="UniProtKB-KW"/>
</dbReference>
<keyword evidence="5" id="KW-1185">Reference proteome</keyword>
<dbReference type="InterPro" id="IPR016180">
    <property type="entry name" value="Ribosomal_uL16_dom"/>
</dbReference>
<evidence type="ECO:0000256" key="3">
    <source>
        <dbReference type="ARBA" id="ARBA00023274"/>
    </source>
</evidence>
<dbReference type="RefSeq" id="WP_008300227.1">
    <property type="nucleotide sequence ID" value="NZ_AEXL02000114.1"/>
</dbReference>
<dbReference type="OrthoDB" id="30538at2157"/>
<dbReference type="PIRSF" id="PIRSF005590">
    <property type="entry name" value="Ribosomal_L10"/>
    <property type="match status" value="1"/>
</dbReference>
<keyword evidence="3" id="KW-0687">Ribonucleoprotein</keyword>
<dbReference type="PROSITE" id="PS01257">
    <property type="entry name" value="RIBOSOMAL_L10E"/>
    <property type="match status" value="1"/>
</dbReference>
<dbReference type="SUPFAM" id="SSF54686">
    <property type="entry name" value="Ribosomal protein L16p/L10e"/>
    <property type="match status" value="1"/>
</dbReference>
<sequence>MHGANYRDGHGQVFTRKEYIKGKPQIKIAKFQGGKRATYEHCVQLLLKEKLQIRHMAIESARLAANKTLEKTTGESGYYSRLRIYPHNLLRENKQIATAGADRVSEGMRRSWGKATSLGARVKQGQCIMEMFVNGDAHLQAARKALQGACVKLPGTPLIKVIEWNKASP</sequence>
<dbReference type="CDD" id="cd01433">
    <property type="entry name" value="Ribosomal_L16_L10e"/>
    <property type="match status" value="1"/>
</dbReference>
<dbReference type="InterPro" id="IPR047873">
    <property type="entry name" value="Ribosomal_uL16"/>
</dbReference>
<dbReference type="EMBL" id="AEXL02000114">
    <property type="protein sequence ID" value="EIJ65570.1"/>
    <property type="molecule type" value="Genomic_DNA"/>
</dbReference>
<organism evidence="4 5">
    <name type="scientific">Candidatus Nitrosopumilus salarius BD31</name>
    <dbReference type="NCBI Taxonomy" id="859350"/>
    <lineage>
        <taxon>Archaea</taxon>
        <taxon>Nitrososphaerota</taxon>
        <taxon>Nitrososphaeria</taxon>
        <taxon>Nitrosopumilales</taxon>
        <taxon>Nitrosopumilaceae</taxon>
        <taxon>Nitrosopumilus</taxon>
    </lineage>
</organism>
<comment type="caution">
    <text evidence="4">The sequence shown here is derived from an EMBL/GenBank/DDBJ whole genome shotgun (WGS) entry which is preliminary data.</text>
</comment>
<keyword evidence="2 4" id="KW-0689">Ribosomal protein</keyword>
<comment type="similarity">
    <text evidence="1">Belongs to the universal ribosomal protein uL16 family.</text>
</comment>
<dbReference type="GO" id="GO:0006412">
    <property type="term" value="P:translation"/>
    <property type="evidence" value="ECO:0007669"/>
    <property type="project" value="InterPro"/>
</dbReference>
<dbReference type="InterPro" id="IPR018255">
    <property type="entry name" value="Ribosomal_uL16_CS_euk_arc"/>
</dbReference>
<dbReference type="Pfam" id="PF00252">
    <property type="entry name" value="Ribosomal_L16"/>
    <property type="match status" value="1"/>
</dbReference>
<dbReference type="AlphaFoldDB" id="H1EYI8"/>
<dbReference type="GO" id="GO:0003735">
    <property type="term" value="F:structural constituent of ribosome"/>
    <property type="evidence" value="ECO:0007669"/>
    <property type="project" value="InterPro"/>
</dbReference>
<name>H1EYI8_9ARCH</name>
<dbReference type="PANTHER" id="PTHR11726">
    <property type="entry name" value="60S RIBOSOMAL PROTEIN L10"/>
    <property type="match status" value="1"/>
</dbReference>
<protein>
    <submittedName>
        <fullName evidence="4">Ribosomal protein L16</fullName>
    </submittedName>
</protein>
<dbReference type="InterPro" id="IPR001197">
    <property type="entry name" value="Ribosomal_uL16_euk_arch"/>
</dbReference>
<dbReference type="InterPro" id="IPR036920">
    <property type="entry name" value="Ribosomal_uL16_sf"/>
</dbReference>
<dbReference type="PATRIC" id="fig|859350.6.peg.1380"/>
<proteinExistence type="inferred from homology"/>
<dbReference type="NCBIfam" id="NF003239">
    <property type="entry name" value="PRK04199.1-4"/>
    <property type="match status" value="1"/>
</dbReference>
<dbReference type="Proteomes" id="UP000003423">
    <property type="component" value="Unassembled WGS sequence"/>
</dbReference>